<accession>A0A5J5EZ69</accession>
<dbReference type="InParanoid" id="A0A5J5EZ69"/>
<reference evidence="2 3" key="1">
    <citation type="submission" date="2019-09" db="EMBL/GenBank/DDBJ databases">
        <title>Draft genome of the ectomycorrhizal ascomycete Sphaerosporella brunnea.</title>
        <authorList>
            <consortium name="DOE Joint Genome Institute"/>
            <person name="Benucci G.M."/>
            <person name="Marozzi G."/>
            <person name="Antonielli L."/>
            <person name="Sanchez S."/>
            <person name="Marco P."/>
            <person name="Wang X."/>
            <person name="Falini L.B."/>
            <person name="Barry K."/>
            <person name="Haridas S."/>
            <person name="Lipzen A."/>
            <person name="Labutti K."/>
            <person name="Grigoriev I.V."/>
            <person name="Murat C."/>
            <person name="Martin F."/>
            <person name="Albertini E."/>
            <person name="Donnini D."/>
            <person name="Bonito G."/>
        </authorList>
    </citation>
    <scope>NUCLEOTIDE SEQUENCE [LARGE SCALE GENOMIC DNA]</scope>
    <source>
        <strain evidence="2 3">Sb_GMNB300</strain>
    </source>
</reference>
<evidence type="ECO:0000256" key="1">
    <source>
        <dbReference type="SAM" id="MobiDB-lite"/>
    </source>
</evidence>
<proteinExistence type="predicted"/>
<sequence>MHCGEASDYENLTLSAQSTPRMRLLCRPDTLQKSMRAHKDTPLPIRTPHDARSTKRPRPSKATPRPKGTRRAIRRGTNPRKPATPARACIWDQRSSQTPLGGNVADDGAVVLKQPSEFQFEGPVIDAGVDTPGSRRNQGPTHRDVLVVDRIPQHVGDDGVSVIVPIMLSLHMEQIVGKQPVHSTDIAAVVELPPLPRSNSDAVKAGVEELMEAPVDQLNVVEVVVRCRVRPNHGQNHVRQVGKRWLLTESVHPNTK</sequence>
<organism evidence="2 3">
    <name type="scientific">Sphaerosporella brunnea</name>
    <dbReference type="NCBI Taxonomy" id="1250544"/>
    <lineage>
        <taxon>Eukaryota</taxon>
        <taxon>Fungi</taxon>
        <taxon>Dikarya</taxon>
        <taxon>Ascomycota</taxon>
        <taxon>Pezizomycotina</taxon>
        <taxon>Pezizomycetes</taxon>
        <taxon>Pezizales</taxon>
        <taxon>Pyronemataceae</taxon>
        <taxon>Sphaerosporella</taxon>
    </lineage>
</organism>
<feature type="region of interest" description="Disordered" evidence="1">
    <location>
        <begin position="32"/>
        <end position="86"/>
    </location>
</feature>
<comment type="caution">
    <text evidence="2">The sequence shown here is derived from an EMBL/GenBank/DDBJ whole genome shotgun (WGS) entry which is preliminary data.</text>
</comment>
<name>A0A5J5EZ69_9PEZI</name>
<feature type="compositionally biased region" description="Basic and acidic residues" evidence="1">
    <location>
        <begin position="37"/>
        <end position="53"/>
    </location>
</feature>
<dbReference type="AlphaFoldDB" id="A0A5J5EZ69"/>
<protein>
    <submittedName>
        <fullName evidence="2">Uncharacterized protein</fullName>
    </submittedName>
</protein>
<gene>
    <name evidence="2" type="ORF">FN846DRAFT_889655</name>
</gene>
<dbReference type="EMBL" id="VXIS01000072">
    <property type="protein sequence ID" value="KAA8908063.1"/>
    <property type="molecule type" value="Genomic_DNA"/>
</dbReference>
<dbReference type="Proteomes" id="UP000326924">
    <property type="component" value="Unassembled WGS sequence"/>
</dbReference>
<keyword evidence="3" id="KW-1185">Reference proteome</keyword>
<evidence type="ECO:0000313" key="3">
    <source>
        <dbReference type="Proteomes" id="UP000326924"/>
    </source>
</evidence>
<evidence type="ECO:0000313" key="2">
    <source>
        <dbReference type="EMBL" id="KAA8908063.1"/>
    </source>
</evidence>
<feature type="compositionally biased region" description="Basic residues" evidence="1">
    <location>
        <begin position="67"/>
        <end position="78"/>
    </location>
</feature>